<evidence type="ECO:0000313" key="1">
    <source>
        <dbReference type="EnsemblMetazoa" id="Aqu2.1.35022_001"/>
    </source>
</evidence>
<name>A0A1X7V687_AMPQE</name>
<sequence length="99" mass="11332">MCNDEPEQIKQQIARKLNELPVNCSQRQKLFKVGNTLTSHRILGAQEAVFFTTGFGSSRLYVFINTIRPEKRGRLLKSNGEFRAMSTRDDDVFNPSPLE</sequence>
<proteinExistence type="predicted"/>
<dbReference type="OrthoDB" id="10071389at2759"/>
<dbReference type="AlphaFoldDB" id="A0A1X7V687"/>
<reference evidence="1" key="1">
    <citation type="submission" date="2017-05" db="UniProtKB">
        <authorList>
            <consortium name="EnsemblMetazoa"/>
        </authorList>
    </citation>
    <scope>IDENTIFICATION</scope>
</reference>
<organism evidence="1">
    <name type="scientific">Amphimedon queenslandica</name>
    <name type="common">Sponge</name>
    <dbReference type="NCBI Taxonomy" id="400682"/>
    <lineage>
        <taxon>Eukaryota</taxon>
        <taxon>Metazoa</taxon>
        <taxon>Porifera</taxon>
        <taxon>Demospongiae</taxon>
        <taxon>Heteroscleromorpha</taxon>
        <taxon>Haplosclerida</taxon>
        <taxon>Niphatidae</taxon>
        <taxon>Amphimedon</taxon>
    </lineage>
</organism>
<dbReference type="InParanoid" id="A0A1X7V687"/>
<accession>A0A1X7V687</accession>
<protein>
    <submittedName>
        <fullName evidence="1">Uncharacterized protein</fullName>
    </submittedName>
</protein>
<dbReference type="EnsemblMetazoa" id="Aqu2.1.35022_001">
    <property type="protein sequence ID" value="Aqu2.1.35022_001"/>
    <property type="gene ID" value="Aqu2.1.35022"/>
</dbReference>